<dbReference type="EMBL" id="VLTL01000035">
    <property type="protein sequence ID" value="KAA0167239.1"/>
    <property type="molecule type" value="Genomic_DNA"/>
</dbReference>
<feature type="chain" id="PRO_5036136826" evidence="2">
    <location>
        <begin position="20"/>
        <end position="503"/>
    </location>
</feature>
<reference evidence="8 9" key="1">
    <citation type="submission" date="2019-07" db="EMBL/GenBank/DDBJ databases">
        <title>Genomes of Cafeteria roenbergensis.</title>
        <authorList>
            <person name="Fischer M.G."/>
            <person name="Hackl T."/>
            <person name="Roman M."/>
        </authorList>
    </citation>
    <scope>NUCLEOTIDE SEQUENCE [LARGE SCALE GENOMIC DNA]</scope>
    <source>
        <strain evidence="4 9">BVI</strain>
        <strain evidence="5 11">Cflag</strain>
        <strain evidence="7 8">E4-10P</strain>
        <strain evidence="6 10">RCC970-E3</strain>
    </source>
</reference>
<keyword evidence="2" id="KW-0732">Signal</keyword>
<evidence type="ECO:0000313" key="9">
    <source>
        <dbReference type="Proteomes" id="UP000323011"/>
    </source>
</evidence>
<evidence type="ECO:0000313" key="4">
    <source>
        <dbReference type="EMBL" id="KAA0151132.1"/>
    </source>
</evidence>
<accession>A0A5A8DLZ2</accession>
<dbReference type="EMBL" id="VLTO01000041">
    <property type="protein sequence ID" value="KAA0172878.1"/>
    <property type="molecule type" value="Genomic_DNA"/>
</dbReference>
<organism evidence="5 11">
    <name type="scientific">Cafeteria roenbergensis</name>
    <name type="common">Marine flagellate</name>
    <dbReference type="NCBI Taxonomy" id="33653"/>
    <lineage>
        <taxon>Eukaryota</taxon>
        <taxon>Sar</taxon>
        <taxon>Stramenopiles</taxon>
        <taxon>Bigyra</taxon>
        <taxon>Opalozoa</taxon>
        <taxon>Bicosoecida</taxon>
        <taxon>Cafeteriaceae</taxon>
        <taxon>Cafeteria</taxon>
    </lineage>
</organism>
<name>A0A5A8DLZ2_CAFRO</name>
<evidence type="ECO:0000313" key="8">
    <source>
        <dbReference type="Proteomes" id="UP000322899"/>
    </source>
</evidence>
<feature type="region of interest" description="Disordered" evidence="1">
    <location>
        <begin position="51"/>
        <end position="87"/>
    </location>
</feature>
<feature type="compositionally biased region" description="Low complexity" evidence="1">
    <location>
        <begin position="59"/>
        <end position="77"/>
    </location>
</feature>
<reference evidence="3" key="2">
    <citation type="submission" date="2021-01" db="EMBL/GenBank/DDBJ databases">
        <authorList>
            <person name="Corre E."/>
            <person name="Pelletier E."/>
            <person name="Niang G."/>
            <person name="Scheremetjew M."/>
            <person name="Finn R."/>
            <person name="Kale V."/>
            <person name="Holt S."/>
            <person name="Cochrane G."/>
            <person name="Meng A."/>
            <person name="Brown T."/>
            <person name="Cohen L."/>
        </authorList>
    </citation>
    <scope>NUCLEOTIDE SEQUENCE</scope>
    <source>
        <strain evidence="3">E4-10</strain>
    </source>
</reference>
<dbReference type="EMBL" id="VLTN01000029">
    <property type="protein sequence ID" value="KAA0151132.1"/>
    <property type="molecule type" value="Genomic_DNA"/>
</dbReference>
<evidence type="ECO:0000313" key="7">
    <source>
        <dbReference type="EMBL" id="KAA0172878.1"/>
    </source>
</evidence>
<evidence type="ECO:0000256" key="2">
    <source>
        <dbReference type="SAM" id="SignalP"/>
    </source>
</evidence>
<evidence type="ECO:0000313" key="10">
    <source>
        <dbReference type="Proteomes" id="UP000324907"/>
    </source>
</evidence>
<protein>
    <submittedName>
        <fullName evidence="5">Uncharacterized protein</fullName>
    </submittedName>
</protein>
<dbReference type="AlphaFoldDB" id="A0A5A8DLZ2"/>
<feature type="region of interest" description="Disordered" evidence="1">
    <location>
        <begin position="162"/>
        <end position="295"/>
    </location>
</feature>
<sequence length="503" mass="51738">MRLVTLFIAAAVLAASAQAAADSKAAATAAARSKLDAMKPAELARFVQRCRRRQEPKAEGQQTAEPAEPAAPVVTGAQPQRDPTKSLRDWTDVISGGYDNGGPGVDMCVLAVTERAMHSGMVDVLNAEATTAGTANQELLKNRITTDGIDLTAVAERRPGGTAKLGVVPGENYQVNQPTGNPPNIAPFVRSTQISPVKAPAPAAAAPATEGGKEAAPSEGAAAPATDAPAAFLQASASQDDAPPGDGAGSEAPSGDGAGSEAPSGDGADSEAPSGGDSGSADAAPPASGLMMDPMPGWHGVPPVNVLPLTAVGGNLPATSHYGLIHSYVEDLGVLVAELDESEAKARKLRMMIVEKDNFLGGLQKREKLLRMDMTLHKQTLAALAAHMQAVSARIGRLKQERQLSEIAAQKHQFDSATAKLNVELGGIRAVSNALDSRIKHLDGGVMNNMAAEIEAMRRSVQPEVAAGMRRDEGAAAAVLETVGGSPPEAFLQRSALRGSARQ</sequence>
<feature type="signal peptide" evidence="2">
    <location>
        <begin position="1"/>
        <end position="19"/>
    </location>
</feature>
<dbReference type="EMBL" id="VLTM01000015">
    <property type="protein sequence ID" value="KAA0164881.1"/>
    <property type="molecule type" value="Genomic_DNA"/>
</dbReference>
<keyword evidence="9" id="KW-1185">Reference proteome</keyword>
<feature type="compositionally biased region" description="Low complexity" evidence="1">
    <location>
        <begin position="198"/>
        <end position="231"/>
    </location>
</feature>
<proteinExistence type="predicted"/>
<dbReference type="Proteomes" id="UP000325113">
    <property type="component" value="Unassembled WGS sequence"/>
</dbReference>
<dbReference type="Proteomes" id="UP000324907">
    <property type="component" value="Unassembled WGS sequence"/>
</dbReference>
<feature type="compositionally biased region" description="Low complexity" evidence="1">
    <location>
        <begin position="264"/>
        <end position="289"/>
    </location>
</feature>
<evidence type="ECO:0000313" key="3">
    <source>
        <dbReference type="EMBL" id="CAD8558073.1"/>
    </source>
</evidence>
<evidence type="ECO:0000313" key="6">
    <source>
        <dbReference type="EMBL" id="KAA0167239.1"/>
    </source>
</evidence>
<evidence type="ECO:0000313" key="11">
    <source>
        <dbReference type="Proteomes" id="UP000325113"/>
    </source>
</evidence>
<dbReference type="Proteomes" id="UP000322899">
    <property type="component" value="Unassembled WGS sequence"/>
</dbReference>
<dbReference type="EMBL" id="HBET01003567">
    <property type="protein sequence ID" value="CAD8558073.1"/>
    <property type="molecule type" value="Transcribed_RNA"/>
</dbReference>
<evidence type="ECO:0000256" key="1">
    <source>
        <dbReference type="SAM" id="MobiDB-lite"/>
    </source>
</evidence>
<dbReference type="Proteomes" id="UP000323011">
    <property type="component" value="Unassembled WGS sequence"/>
</dbReference>
<evidence type="ECO:0000313" key="5">
    <source>
        <dbReference type="EMBL" id="KAA0164881.1"/>
    </source>
</evidence>
<gene>
    <name evidence="3" type="ORF">CROE0942_LOCUS2407</name>
    <name evidence="7" type="ORF">FNF27_05633</name>
    <name evidence="6" type="ORF">FNF28_02889</name>
    <name evidence="4" type="ORF">FNF29_04823</name>
    <name evidence="5" type="ORF">FNF31_02203</name>
</gene>